<reference evidence="3 4" key="1">
    <citation type="journal article" date="2021" name="Int. J. Syst. Evol. Microbiol.">
        <title>Novosphingobium decolorationis sp. nov., an aniline blue-decolourizing bacterium isolated from East Pacific sediment.</title>
        <authorList>
            <person name="Chen X."/>
            <person name="Dong B."/>
            <person name="Chen T."/>
            <person name="Ren N."/>
            <person name="Wang J."/>
            <person name="Xu Y."/>
            <person name="Yang J."/>
            <person name="Zhu S."/>
            <person name="Chen J."/>
        </authorList>
    </citation>
    <scope>NUCLEOTIDE SEQUENCE [LARGE SCALE GENOMIC DNA]</scope>
    <source>
        <strain evidence="3 4">502str22</strain>
    </source>
</reference>
<keyword evidence="4" id="KW-1185">Reference proteome</keyword>
<proteinExistence type="predicted"/>
<feature type="domain" description="FecR protein" evidence="2">
    <location>
        <begin position="127"/>
        <end position="216"/>
    </location>
</feature>
<dbReference type="InterPro" id="IPR006860">
    <property type="entry name" value="FecR"/>
</dbReference>
<protein>
    <submittedName>
        <fullName evidence="3">FecR domain-containing protein</fullName>
    </submittedName>
</protein>
<evidence type="ECO:0000313" key="4">
    <source>
        <dbReference type="Proteomes" id="UP000677126"/>
    </source>
</evidence>
<dbReference type="PIRSF" id="PIRSF018266">
    <property type="entry name" value="FecR"/>
    <property type="match status" value="1"/>
</dbReference>
<dbReference type="Proteomes" id="UP000677126">
    <property type="component" value="Chromosome"/>
</dbReference>
<gene>
    <name evidence="3" type="ORF">HT578_10910</name>
</gene>
<dbReference type="RefSeq" id="WP_213499462.1">
    <property type="nucleotide sequence ID" value="NZ_CP054856.1"/>
</dbReference>
<keyword evidence="1" id="KW-0472">Membrane</keyword>
<evidence type="ECO:0000256" key="1">
    <source>
        <dbReference type="SAM" id="Phobius"/>
    </source>
</evidence>
<name>A0ABX8E4M0_9SPHN</name>
<evidence type="ECO:0000313" key="3">
    <source>
        <dbReference type="EMBL" id="QVM84132.1"/>
    </source>
</evidence>
<dbReference type="Gene3D" id="3.55.50.30">
    <property type="match status" value="1"/>
</dbReference>
<accession>A0ABX8E4M0</accession>
<dbReference type="PANTHER" id="PTHR30273:SF2">
    <property type="entry name" value="PROTEIN FECR"/>
    <property type="match status" value="1"/>
</dbReference>
<sequence length="345" mass="37113">MSQQDRTERAEQQARIDAKAAAFVVRRDSAPSAALEAELCAWIEADPAHAVAFARADANWQAMPRVRLDADHPLAPDAGHLPVRSVAARAGAAVPFLTRRRALAAAASVAAIAALGWYRYTPAERRSTGFGERAIKSLADGSTIALNTETSLTIALGRTQRAIVLEKGEAFFEVARDPDRPFTVEAPDVRVRVLGTKFNVSRSGDTTRVAVTEGSVAVTGPDGTVHQLTRNSLAEITASSVAIRHNDAFAVERSIAWREGFIQFDGERLADVLAQFNRYRAKPLHVASGDLADLSITGRFGVNESREFLQALESSFGLVTRTGPSGIEVVRKGDAGRENGSVLRE</sequence>
<dbReference type="PANTHER" id="PTHR30273">
    <property type="entry name" value="PERIPLASMIC SIGNAL SENSOR AND SIGMA FACTOR ACTIVATOR FECR-RELATED"/>
    <property type="match status" value="1"/>
</dbReference>
<dbReference type="EMBL" id="CP054856">
    <property type="protein sequence ID" value="QVM84132.1"/>
    <property type="molecule type" value="Genomic_DNA"/>
</dbReference>
<keyword evidence="1" id="KW-0812">Transmembrane</keyword>
<feature type="transmembrane region" description="Helical" evidence="1">
    <location>
        <begin position="102"/>
        <end position="120"/>
    </location>
</feature>
<dbReference type="Pfam" id="PF04773">
    <property type="entry name" value="FecR"/>
    <property type="match status" value="1"/>
</dbReference>
<evidence type="ECO:0000259" key="2">
    <source>
        <dbReference type="Pfam" id="PF04773"/>
    </source>
</evidence>
<organism evidence="3 4">
    <name type="scientific">Novosphingobium decolorationis</name>
    <dbReference type="NCBI Taxonomy" id="2698673"/>
    <lineage>
        <taxon>Bacteria</taxon>
        <taxon>Pseudomonadati</taxon>
        <taxon>Pseudomonadota</taxon>
        <taxon>Alphaproteobacteria</taxon>
        <taxon>Sphingomonadales</taxon>
        <taxon>Sphingomonadaceae</taxon>
        <taxon>Novosphingobium</taxon>
    </lineage>
</organism>
<dbReference type="InterPro" id="IPR012373">
    <property type="entry name" value="Ferrdict_sens_TM"/>
</dbReference>
<dbReference type="Gene3D" id="2.60.120.1440">
    <property type="match status" value="1"/>
</dbReference>
<keyword evidence="1" id="KW-1133">Transmembrane helix</keyword>